<proteinExistence type="predicted"/>
<evidence type="ECO:0000256" key="1">
    <source>
        <dbReference type="SAM" id="MobiDB-lite"/>
    </source>
</evidence>
<evidence type="ECO:0000313" key="3">
    <source>
        <dbReference type="EMBL" id="KAK3785934.1"/>
    </source>
</evidence>
<organism evidence="3 4">
    <name type="scientific">Elysia crispata</name>
    <name type="common">lettuce slug</name>
    <dbReference type="NCBI Taxonomy" id="231223"/>
    <lineage>
        <taxon>Eukaryota</taxon>
        <taxon>Metazoa</taxon>
        <taxon>Spiralia</taxon>
        <taxon>Lophotrochozoa</taxon>
        <taxon>Mollusca</taxon>
        <taxon>Gastropoda</taxon>
        <taxon>Heterobranchia</taxon>
        <taxon>Euthyneura</taxon>
        <taxon>Panpulmonata</taxon>
        <taxon>Sacoglossa</taxon>
        <taxon>Placobranchoidea</taxon>
        <taxon>Plakobranchidae</taxon>
        <taxon>Elysia</taxon>
    </lineage>
</organism>
<feature type="domain" description="Nucleolar 27S pre-rRNA processing Urb2/Npa2 C-terminal" evidence="2">
    <location>
        <begin position="1408"/>
        <end position="1569"/>
    </location>
</feature>
<dbReference type="InterPro" id="IPR018849">
    <property type="entry name" value="Urb2/Npa2_C"/>
</dbReference>
<keyword evidence="4" id="KW-1185">Reference proteome</keyword>
<evidence type="ECO:0000313" key="4">
    <source>
        <dbReference type="Proteomes" id="UP001283361"/>
    </source>
</evidence>
<accession>A0AAE1ADP8</accession>
<gene>
    <name evidence="3" type="ORF">RRG08_013938</name>
</gene>
<feature type="region of interest" description="Disordered" evidence="1">
    <location>
        <begin position="1049"/>
        <end position="1090"/>
    </location>
</feature>
<evidence type="ECO:0000259" key="2">
    <source>
        <dbReference type="Pfam" id="PF10441"/>
    </source>
</evidence>
<dbReference type="PANTHER" id="PTHR15682:SF2">
    <property type="entry name" value="UNHEALTHY RIBOSOME BIOGENESIS PROTEIN 2 HOMOLOG"/>
    <property type="match status" value="1"/>
</dbReference>
<reference evidence="3" key="1">
    <citation type="journal article" date="2023" name="G3 (Bethesda)">
        <title>A reference genome for the long-term kleptoplast-retaining sea slug Elysia crispata morphotype clarki.</title>
        <authorList>
            <person name="Eastman K.E."/>
            <person name="Pendleton A.L."/>
            <person name="Shaikh M.A."/>
            <person name="Suttiyut T."/>
            <person name="Ogas R."/>
            <person name="Tomko P."/>
            <person name="Gavelis G."/>
            <person name="Widhalm J.R."/>
            <person name="Wisecaver J.H."/>
        </authorList>
    </citation>
    <scope>NUCLEOTIDE SEQUENCE</scope>
    <source>
        <strain evidence="3">ECLA1</strain>
    </source>
</reference>
<dbReference type="Proteomes" id="UP001283361">
    <property type="component" value="Unassembled WGS sequence"/>
</dbReference>
<dbReference type="PANTHER" id="PTHR15682">
    <property type="entry name" value="UNHEALTHY RIBOSOME BIOGENESIS PROTEIN 2 HOMOLOG"/>
    <property type="match status" value="1"/>
</dbReference>
<dbReference type="InterPro" id="IPR052609">
    <property type="entry name" value="Ribosome_Biogenesis_Reg"/>
</dbReference>
<protein>
    <recommendedName>
        <fullName evidence="2">Nucleolar 27S pre-rRNA processing Urb2/Npa2 C-terminal domain-containing protein</fullName>
    </recommendedName>
</protein>
<dbReference type="GO" id="GO:0042254">
    <property type="term" value="P:ribosome biogenesis"/>
    <property type="evidence" value="ECO:0007669"/>
    <property type="project" value="TreeGrafter"/>
</dbReference>
<dbReference type="Pfam" id="PF10441">
    <property type="entry name" value="Urb2"/>
    <property type="match status" value="1"/>
</dbReference>
<comment type="caution">
    <text evidence="3">The sequence shown here is derived from an EMBL/GenBank/DDBJ whole genome shotgun (WGS) entry which is preliminary data.</text>
</comment>
<dbReference type="EMBL" id="JAWDGP010002044">
    <property type="protein sequence ID" value="KAK3785934.1"/>
    <property type="molecule type" value="Genomic_DNA"/>
</dbReference>
<name>A0AAE1ADP8_9GAST</name>
<sequence length="1571" mass="176164">MATYTGLLLWLKDKNTSIPHKLKLSKFAWGSEAVHIPNKQQQLLDFVCGLLVNKKKHKLQGGDVPLTWKTLLMFLRASGPTAHVKPSILQAVVEDLGKCAKEKDSMTKTEPSFDHQDTVVSCAYCLLSLSSVMSAQFELLCSVLASACSLKSTCDTKLSESVDRLFLLLLPVLIKCQRAHLHQTQVLHSVLEKVLACSLKIIYKCPNHIEELLKDFLVACLLHSDHVEAYNVYLRHSCGEPAPGQPKQPPKVMTSLFSALATLIVQIDTRSATKKFIPFFLQYFLKENKTDSRICFLMLKRLVKLMTPSISNVDHTTEETNSEVKVVTSQTRSLAVSDESKPMTGSAQKNYDTTENSYWLDGVSACIGVCHTEAGLDLFSSSRKNNDVLTWFAKLTQLVISQDRDSSWFDFMSHMLGLNHLVVEKSWGVVLRLSLTGSQQKYVAMLTAQDQFLCEMVSMYVKLRRTSDLLSALMEACLSSAGEGEIHNIQETTHFRIRLCEMFSEVPITTLLEMWEKVQTEASLLAGRVISLESDEDKAGLLSQLDWILGLYNALLGNARLFDHRSAGAFSSRVTSLMNSAEDKLLTPLFKSKEVRRLCPAASPLLQTWFYLQVMLLPRWWEGNKDASDPKPLPKLRKWIKRLESFDQAKMMLQRSSVASPRSCPMVVEQGAGEITLEQLVESLLEVPYFKSDIVTAVNENEATVVSQYMGVCQLLPLIGTKLSSKLLSACADLTMSILGQGQGHRWTGSQSSTVPNKYQSHEGEVTLLSLARNLLMHPATRELRLFQQRIATQAWTQIFEKITFKPHSPAKKRKKLESEVRTVASNIVCLLTEDEPNTEDIDEINLTQLDVEVRYSPGIKEMIKVLSCLDLEYLPDVNLRCQVGAVTVLSSLASQDDYDEVKSGLERLFVRSMSVANMSRLFQIIPATELLQFITEYCVQNCGFSRSLLDVSVQAVMNEHAAVILMPSFVKQFLKDLNSDTTRSVGVKFQLLSLMVKHCHKYLKKAFHVKEVGQAAAEVYFCVARFVIKQGLNWYLKLYLSPDTEFPRSANDEGASVSKPLEKERRNKKRKRQKSATETAERHNGSSVQDSFKAVAEERNYDASACRSLLSCLTEVIGLWDEQVAENKVNQHLQLMVTEILNTILVKRTRKTEDAELLFIQSCCLCHMRSSHNSHHDAHIEEIGVENESPNRLNLLTPKIYPKLWKMCFSQAEEAVNGRLKEYEILEEIDLSTDKAGNLEKQEREDLYTAVEGVGVTTDVLCALLESAEPDMFATLLDSLQSYLVLSNDLDPSRVLVAVDVWRKLFLSGVLPEESSRLLFKNMYQMLSSLLSIVQNFARCSSARNAVGQTQNSDLLSAAPKLVACRCIVRALADFAELGKTLVTPRMTLLCLHVGFNLDLAHPADVEIMCNLLNTLLIRHINTMLTAVPAVLDLVPVAQKILNKEEQLVRSCMVLGGQERLSTTPSLLPNVLHSAQLITRLLTLLSSSAYKAELQKVAHTVLAEYVTGIQRQTLHSTVKAELLRGLYKLMAVSDKFRLAALNAALPAGVKDSFKAMHQEYNKYHRYTGTV</sequence>
<dbReference type="GO" id="GO:0005730">
    <property type="term" value="C:nucleolus"/>
    <property type="evidence" value="ECO:0007669"/>
    <property type="project" value="TreeGrafter"/>
</dbReference>